<dbReference type="EMBL" id="GBRH01208500">
    <property type="protein sequence ID" value="JAD89395.1"/>
    <property type="molecule type" value="Transcribed_RNA"/>
</dbReference>
<protein>
    <submittedName>
        <fullName evidence="2">Uncharacterized protein</fullName>
    </submittedName>
</protein>
<reference evidence="2" key="2">
    <citation type="journal article" date="2015" name="Data Brief">
        <title>Shoot transcriptome of the giant reed, Arundo donax.</title>
        <authorList>
            <person name="Barrero R.A."/>
            <person name="Guerrero F.D."/>
            <person name="Moolhuijzen P."/>
            <person name="Goolsby J.A."/>
            <person name="Tidwell J."/>
            <person name="Bellgard S.E."/>
            <person name="Bellgard M.I."/>
        </authorList>
    </citation>
    <scope>NUCLEOTIDE SEQUENCE</scope>
    <source>
        <tissue evidence="2">Shoot tissue taken approximately 20 cm above the soil surface</tissue>
    </source>
</reference>
<dbReference type="AlphaFoldDB" id="A0A0A9DUQ2"/>
<evidence type="ECO:0000313" key="2">
    <source>
        <dbReference type="EMBL" id="JAD89395.1"/>
    </source>
</evidence>
<sequence>MHRVARSGSGAGGARAAADGEALVHRHVGERGEPLGDEPKHLVRAHSRRRELGAPAGRALQAAPAAADQRAGVEVALAGATAP</sequence>
<name>A0A0A9DUQ2_ARUDO</name>
<reference evidence="2" key="1">
    <citation type="submission" date="2014-09" db="EMBL/GenBank/DDBJ databases">
        <authorList>
            <person name="Magalhaes I.L.F."/>
            <person name="Oliveira U."/>
            <person name="Santos F.R."/>
            <person name="Vidigal T.H.D.A."/>
            <person name="Brescovit A.D."/>
            <person name="Santos A.J."/>
        </authorList>
    </citation>
    <scope>NUCLEOTIDE SEQUENCE</scope>
    <source>
        <tissue evidence="2">Shoot tissue taken approximately 20 cm above the soil surface</tissue>
    </source>
</reference>
<accession>A0A0A9DUQ2</accession>
<proteinExistence type="predicted"/>
<feature type="compositionally biased region" description="Basic and acidic residues" evidence="1">
    <location>
        <begin position="22"/>
        <end position="40"/>
    </location>
</feature>
<organism evidence="2">
    <name type="scientific">Arundo donax</name>
    <name type="common">Giant reed</name>
    <name type="synonym">Donax arundinaceus</name>
    <dbReference type="NCBI Taxonomy" id="35708"/>
    <lineage>
        <taxon>Eukaryota</taxon>
        <taxon>Viridiplantae</taxon>
        <taxon>Streptophyta</taxon>
        <taxon>Embryophyta</taxon>
        <taxon>Tracheophyta</taxon>
        <taxon>Spermatophyta</taxon>
        <taxon>Magnoliopsida</taxon>
        <taxon>Liliopsida</taxon>
        <taxon>Poales</taxon>
        <taxon>Poaceae</taxon>
        <taxon>PACMAD clade</taxon>
        <taxon>Arundinoideae</taxon>
        <taxon>Arundineae</taxon>
        <taxon>Arundo</taxon>
    </lineage>
</organism>
<evidence type="ECO:0000256" key="1">
    <source>
        <dbReference type="SAM" id="MobiDB-lite"/>
    </source>
</evidence>
<feature type="region of interest" description="Disordered" evidence="1">
    <location>
        <begin position="1"/>
        <end position="40"/>
    </location>
</feature>